<sequence length="234" mass="25232">MKIAPTAVSTLPRVPLARAIQAMPALGIVVLLAACQPPSPTDRGAVATDVAVPMQAPPQRPAHGPSFDCREVVGEDERLICGDPGLAALDRRLDAAYREALEAAGDGRDTLKATQIGWLKGRGDCWKAEDKVNCVREAYLTRLVDLQINSGAVVVPTPVEYRCDDDGKPFTATFYNDLDPRAAVLTWGNDQAIVFARPAASGTRYGREGLDFREHQGEVRVDFHGNALVCRPAD</sequence>
<dbReference type="PROSITE" id="PS51257">
    <property type="entry name" value="PROKAR_LIPOPROTEIN"/>
    <property type="match status" value="1"/>
</dbReference>
<dbReference type="InterPro" id="IPR036328">
    <property type="entry name" value="MliC_sf"/>
</dbReference>
<proteinExistence type="predicted"/>
<evidence type="ECO:0000313" key="3">
    <source>
        <dbReference type="Proteomes" id="UP000320431"/>
    </source>
</evidence>
<dbReference type="Gene3D" id="2.40.128.200">
    <property type="match status" value="1"/>
</dbReference>
<reference evidence="2 3" key="1">
    <citation type="submission" date="2019-10" db="EMBL/GenBank/DDBJ databases">
        <title>Lysobacter alkalisoli sp. nov., isolated from saline-alkaline soil.</title>
        <authorList>
            <person name="Sun J.-Q."/>
        </authorList>
    </citation>
    <scope>NUCLEOTIDE SEQUENCE [LARGE SCALE GENOMIC DNA]</scope>
    <source>
        <strain evidence="2 3">KCTC 42381</strain>
    </source>
</reference>
<feature type="domain" description="C-type lysozyme inhibitor" evidence="1">
    <location>
        <begin position="161"/>
        <end position="227"/>
    </location>
</feature>
<dbReference type="PANTHER" id="PTHR37549">
    <property type="entry name" value="LIPOPROTEIN LPRI"/>
    <property type="match status" value="1"/>
</dbReference>
<dbReference type="EMBL" id="VICD02000259">
    <property type="protein sequence ID" value="KAB8172250.1"/>
    <property type="molecule type" value="Genomic_DNA"/>
</dbReference>
<dbReference type="GO" id="GO:0005576">
    <property type="term" value="C:extracellular region"/>
    <property type="evidence" value="ECO:0007669"/>
    <property type="project" value="TreeGrafter"/>
</dbReference>
<dbReference type="PANTHER" id="PTHR37549:SF1">
    <property type="entry name" value="LIPOPROTEIN LPRI"/>
    <property type="match status" value="1"/>
</dbReference>
<comment type="caution">
    <text evidence="2">The sequence shown here is derived from an EMBL/GenBank/DDBJ whole genome shotgun (WGS) entry which is preliminary data.</text>
</comment>
<gene>
    <name evidence="2" type="ORF">FKV24_015095</name>
</gene>
<evidence type="ECO:0000259" key="1">
    <source>
        <dbReference type="Pfam" id="PF09864"/>
    </source>
</evidence>
<evidence type="ECO:0000313" key="2">
    <source>
        <dbReference type="EMBL" id="KAB8172250.1"/>
    </source>
</evidence>
<accession>A0A508A6V4</accession>
<dbReference type="Pfam" id="PF09864">
    <property type="entry name" value="MliC"/>
    <property type="match status" value="1"/>
</dbReference>
<dbReference type="InterPro" id="IPR052755">
    <property type="entry name" value="Lysozyme_Inhibitor_LprI"/>
</dbReference>
<name>A0A508A6V4_9GAMM</name>
<dbReference type="AlphaFoldDB" id="A0A508A6V4"/>
<dbReference type="RefSeq" id="WP_141482977.1">
    <property type="nucleotide sequence ID" value="NZ_VICD02000259.1"/>
</dbReference>
<protein>
    <recommendedName>
        <fullName evidence="1">C-type lysozyme inhibitor domain-containing protein</fullName>
    </recommendedName>
</protein>
<dbReference type="Proteomes" id="UP000320431">
    <property type="component" value="Unassembled WGS sequence"/>
</dbReference>
<dbReference type="SUPFAM" id="SSF141488">
    <property type="entry name" value="YdhA-like"/>
    <property type="match status" value="1"/>
</dbReference>
<organism evidence="2 3">
    <name type="scientific">Marilutibacter maris</name>
    <dbReference type="NCBI Taxonomy" id="1605891"/>
    <lineage>
        <taxon>Bacteria</taxon>
        <taxon>Pseudomonadati</taxon>
        <taxon>Pseudomonadota</taxon>
        <taxon>Gammaproteobacteria</taxon>
        <taxon>Lysobacterales</taxon>
        <taxon>Lysobacteraceae</taxon>
        <taxon>Marilutibacter</taxon>
    </lineage>
</organism>
<dbReference type="InterPro" id="IPR018660">
    <property type="entry name" value="MliC"/>
</dbReference>